<dbReference type="HOGENOM" id="CLU_2943201_0_0_1"/>
<proteinExistence type="predicted"/>
<sequence length="60" mass="6852">MAQHVQTIQIPKQSVQIIKLRKAQPNPGSFNSQISAYNQYIVLVSQPKGRRTTLFLLDKE</sequence>
<dbReference type="InParanoid" id="A7F2Y1"/>
<dbReference type="Proteomes" id="UP000001312">
    <property type="component" value="Unassembled WGS sequence"/>
</dbReference>
<reference evidence="2" key="1">
    <citation type="journal article" date="2011" name="PLoS Genet.">
        <title>Genomic analysis of the necrotrophic fungal pathogens Sclerotinia sclerotiorum and Botrytis cinerea.</title>
        <authorList>
            <person name="Amselem J."/>
            <person name="Cuomo C.A."/>
            <person name="van Kan J.A."/>
            <person name="Viaud M."/>
            <person name="Benito E.P."/>
            <person name="Couloux A."/>
            <person name="Coutinho P.M."/>
            <person name="de Vries R.P."/>
            <person name="Dyer P.S."/>
            <person name="Fillinger S."/>
            <person name="Fournier E."/>
            <person name="Gout L."/>
            <person name="Hahn M."/>
            <person name="Kohn L."/>
            <person name="Lapalu N."/>
            <person name="Plummer K.M."/>
            <person name="Pradier J.M."/>
            <person name="Quevillon E."/>
            <person name="Sharon A."/>
            <person name="Simon A."/>
            <person name="ten Have A."/>
            <person name="Tudzynski B."/>
            <person name="Tudzynski P."/>
            <person name="Wincker P."/>
            <person name="Andrew M."/>
            <person name="Anthouard V."/>
            <person name="Beever R.E."/>
            <person name="Beffa R."/>
            <person name="Benoit I."/>
            <person name="Bouzid O."/>
            <person name="Brault B."/>
            <person name="Chen Z."/>
            <person name="Choquer M."/>
            <person name="Collemare J."/>
            <person name="Cotton P."/>
            <person name="Danchin E.G."/>
            <person name="Da Silva C."/>
            <person name="Gautier A."/>
            <person name="Giraud C."/>
            <person name="Giraud T."/>
            <person name="Gonzalez C."/>
            <person name="Grossetete S."/>
            <person name="Guldener U."/>
            <person name="Henrissat B."/>
            <person name="Howlett B.J."/>
            <person name="Kodira C."/>
            <person name="Kretschmer M."/>
            <person name="Lappartient A."/>
            <person name="Leroch M."/>
            <person name="Levis C."/>
            <person name="Mauceli E."/>
            <person name="Neuveglise C."/>
            <person name="Oeser B."/>
            <person name="Pearson M."/>
            <person name="Poulain J."/>
            <person name="Poussereau N."/>
            <person name="Quesneville H."/>
            <person name="Rascle C."/>
            <person name="Schumacher J."/>
            <person name="Segurens B."/>
            <person name="Sexton A."/>
            <person name="Silva E."/>
            <person name="Sirven C."/>
            <person name="Soanes D.M."/>
            <person name="Talbot N.J."/>
            <person name="Templeton M."/>
            <person name="Yandava C."/>
            <person name="Yarden O."/>
            <person name="Zeng Q."/>
            <person name="Rollins J.A."/>
            <person name="Lebrun M.H."/>
            <person name="Dickman M."/>
        </authorList>
    </citation>
    <scope>NUCLEOTIDE SEQUENCE [LARGE SCALE GENOMIC DNA]</scope>
    <source>
        <strain evidence="2">ATCC 18683 / 1980 / Ss-1</strain>
    </source>
</reference>
<organism evidence="1 2">
    <name type="scientific">Sclerotinia sclerotiorum (strain ATCC 18683 / 1980 / Ss-1)</name>
    <name type="common">White mold</name>
    <name type="synonym">Whetzelinia sclerotiorum</name>
    <dbReference type="NCBI Taxonomy" id="665079"/>
    <lineage>
        <taxon>Eukaryota</taxon>
        <taxon>Fungi</taxon>
        <taxon>Dikarya</taxon>
        <taxon>Ascomycota</taxon>
        <taxon>Pezizomycotina</taxon>
        <taxon>Leotiomycetes</taxon>
        <taxon>Helotiales</taxon>
        <taxon>Sclerotiniaceae</taxon>
        <taxon>Sclerotinia</taxon>
    </lineage>
</organism>
<dbReference type="EMBL" id="CH476639">
    <property type="protein sequence ID" value="EDN96073.1"/>
    <property type="molecule type" value="Genomic_DNA"/>
</dbReference>
<evidence type="ECO:0000313" key="1">
    <source>
        <dbReference type="EMBL" id="EDN96073.1"/>
    </source>
</evidence>
<gene>
    <name evidence="1" type="ORF">SS1G_12279</name>
</gene>
<protein>
    <submittedName>
        <fullName evidence="1">Uncharacterized protein</fullName>
    </submittedName>
</protein>
<name>A7F2Y1_SCLS1</name>
<dbReference type="KEGG" id="ssl:SS1G_12279"/>
<dbReference type="RefSeq" id="XP_001587249.1">
    <property type="nucleotide sequence ID" value="XM_001587199.1"/>
</dbReference>
<accession>A7F2Y1</accession>
<dbReference type="AlphaFoldDB" id="A7F2Y1"/>
<keyword evidence="2" id="KW-1185">Reference proteome</keyword>
<dbReference type="GeneID" id="5483110"/>
<evidence type="ECO:0000313" key="2">
    <source>
        <dbReference type="Proteomes" id="UP000001312"/>
    </source>
</evidence>